<evidence type="ECO:0000256" key="9">
    <source>
        <dbReference type="ARBA" id="ARBA00047989"/>
    </source>
</evidence>
<comment type="caution">
    <text evidence="13">The sequence shown here is derived from an EMBL/GenBank/DDBJ whole genome shotgun (WGS) entry which is preliminary data.</text>
</comment>
<dbReference type="Pfam" id="PF02578">
    <property type="entry name" value="Cu-oxidase_4"/>
    <property type="match status" value="1"/>
</dbReference>
<comment type="catalytic activity">
    <reaction evidence="1">
        <text>inosine + phosphate = alpha-D-ribose 1-phosphate + hypoxanthine</text>
        <dbReference type="Rhea" id="RHEA:27646"/>
        <dbReference type="ChEBI" id="CHEBI:17368"/>
        <dbReference type="ChEBI" id="CHEBI:17596"/>
        <dbReference type="ChEBI" id="CHEBI:43474"/>
        <dbReference type="ChEBI" id="CHEBI:57720"/>
        <dbReference type="EC" id="2.4.2.1"/>
    </reaction>
    <physiologicalReaction direction="left-to-right" evidence="1">
        <dbReference type="Rhea" id="RHEA:27647"/>
    </physiologicalReaction>
</comment>
<dbReference type="RefSeq" id="WP_380772683.1">
    <property type="nucleotide sequence ID" value="NZ_JBHUEO010000008.1"/>
</dbReference>
<keyword evidence="6" id="KW-0479">Metal-binding</keyword>
<comment type="catalytic activity">
    <reaction evidence="9">
        <text>adenosine + H2O + H(+) = inosine + NH4(+)</text>
        <dbReference type="Rhea" id="RHEA:24408"/>
        <dbReference type="ChEBI" id="CHEBI:15377"/>
        <dbReference type="ChEBI" id="CHEBI:15378"/>
        <dbReference type="ChEBI" id="CHEBI:16335"/>
        <dbReference type="ChEBI" id="CHEBI:17596"/>
        <dbReference type="ChEBI" id="CHEBI:28938"/>
        <dbReference type="EC" id="3.5.4.4"/>
    </reaction>
    <physiologicalReaction direction="left-to-right" evidence="9">
        <dbReference type="Rhea" id="RHEA:24409"/>
    </physiologicalReaction>
</comment>
<reference evidence="14" key="1">
    <citation type="journal article" date="2019" name="Int. J. Syst. Evol. Microbiol.">
        <title>The Global Catalogue of Microorganisms (GCM) 10K type strain sequencing project: providing services to taxonomists for standard genome sequencing and annotation.</title>
        <authorList>
            <consortium name="The Broad Institute Genomics Platform"/>
            <consortium name="The Broad Institute Genome Sequencing Center for Infectious Disease"/>
            <person name="Wu L."/>
            <person name="Ma J."/>
        </authorList>
    </citation>
    <scope>NUCLEOTIDE SEQUENCE [LARGE SCALE GENOMIC DNA]</scope>
    <source>
        <strain evidence="14">CGMCC 1.12295</strain>
    </source>
</reference>
<evidence type="ECO:0000256" key="8">
    <source>
        <dbReference type="ARBA" id="ARBA00022833"/>
    </source>
</evidence>
<comment type="similarity">
    <text evidence="4 12">Belongs to the purine nucleoside phosphorylase YfiH/LACC1 family.</text>
</comment>
<dbReference type="InterPro" id="IPR038371">
    <property type="entry name" value="Cu_polyphenol_OxRdtase_sf"/>
</dbReference>
<dbReference type="InterPro" id="IPR003730">
    <property type="entry name" value="Cu_polyphenol_OxRdtase"/>
</dbReference>
<dbReference type="NCBIfam" id="TIGR00726">
    <property type="entry name" value="peptidoglycan editing factor PgeF"/>
    <property type="match status" value="1"/>
</dbReference>
<dbReference type="Proteomes" id="UP001597301">
    <property type="component" value="Unassembled WGS sequence"/>
</dbReference>
<dbReference type="PANTHER" id="PTHR30616">
    <property type="entry name" value="UNCHARACTERIZED PROTEIN YFIH"/>
    <property type="match status" value="1"/>
</dbReference>
<organism evidence="13 14">
    <name type="scientific">Siminovitchia sediminis</name>
    <dbReference type="NCBI Taxonomy" id="1274353"/>
    <lineage>
        <taxon>Bacteria</taxon>
        <taxon>Bacillati</taxon>
        <taxon>Bacillota</taxon>
        <taxon>Bacilli</taxon>
        <taxon>Bacillales</taxon>
        <taxon>Bacillaceae</taxon>
        <taxon>Siminovitchia</taxon>
    </lineage>
</organism>
<evidence type="ECO:0000256" key="11">
    <source>
        <dbReference type="ARBA" id="ARBA00049893"/>
    </source>
</evidence>
<evidence type="ECO:0000256" key="10">
    <source>
        <dbReference type="ARBA" id="ARBA00048968"/>
    </source>
</evidence>
<evidence type="ECO:0000256" key="2">
    <source>
        <dbReference type="ARBA" id="ARBA00001947"/>
    </source>
</evidence>
<keyword evidence="5" id="KW-0808">Transferase</keyword>
<evidence type="ECO:0000313" key="13">
    <source>
        <dbReference type="EMBL" id="MFD1706123.1"/>
    </source>
</evidence>
<evidence type="ECO:0000256" key="3">
    <source>
        <dbReference type="ARBA" id="ARBA00003215"/>
    </source>
</evidence>
<name>A0ABW4KIX5_9BACI</name>
<gene>
    <name evidence="13" type="primary">pgeF</name>
    <name evidence="13" type="ORF">ACFSCZ_05050</name>
</gene>
<evidence type="ECO:0000256" key="6">
    <source>
        <dbReference type="ARBA" id="ARBA00022723"/>
    </source>
</evidence>
<evidence type="ECO:0000256" key="1">
    <source>
        <dbReference type="ARBA" id="ARBA00000553"/>
    </source>
</evidence>
<evidence type="ECO:0000256" key="4">
    <source>
        <dbReference type="ARBA" id="ARBA00007353"/>
    </source>
</evidence>
<keyword evidence="8" id="KW-0862">Zinc</keyword>
<comment type="cofactor">
    <cofactor evidence="2">
        <name>Zn(2+)</name>
        <dbReference type="ChEBI" id="CHEBI:29105"/>
    </cofactor>
</comment>
<keyword evidence="7" id="KW-0378">Hydrolase</keyword>
<dbReference type="CDD" id="cd16833">
    <property type="entry name" value="YfiH"/>
    <property type="match status" value="1"/>
</dbReference>
<evidence type="ECO:0000256" key="5">
    <source>
        <dbReference type="ARBA" id="ARBA00022679"/>
    </source>
</evidence>
<evidence type="ECO:0000256" key="7">
    <source>
        <dbReference type="ARBA" id="ARBA00022801"/>
    </source>
</evidence>
<dbReference type="PANTHER" id="PTHR30616:SF2">
    <property type="entry name" value="PURINE NUCLEOSIDE PHOSPHORYLASE LACC1"/>
    <property type="match status" value="1"/>
</dbReference>
<protein>
    <recommendedName>
        <fullName evidence="12">Purine nucleoside phosphorylase</fullName>
    </recommendedName>
</protein>
<dbReference type="EMBL" id="JBHUEO010000008">
    <property type="protein sequence ID" value="MFD1706123.1"/>
    <property type="molecule type" value="Genomic_DNA"/>
</dbReference>
<evidence type="ECO:0000313" key="14">
    <source>
        <dbReference type="Proteomes" id="UP001597301"/>
    </source>
</evidence>
<dbReference type="InterPro" id="IPR011324">
    <property type="entry name" value="Cytotoxic_necrot_fac-like_cat"/>
</dbReference>
<dbReference type="Gene3D" id="3.60.140.10">
    <property type="entry name" value="CNF1/YfiH-like putative cysteine hydrolases"/>
    <property type="match status" value="1"/>
</dbReference>
<dbReference type="SUPFAM" id="SSF64438">
    <property type="entry name" value="CNF1/YfiH-like putative cysteine hydrolases"/>
    <property type="match status" value="1"/>
</dbReference>
<accession>A0ABW4KIX5</accession>
<comment type="catalytic activity">
    <reaction evidence="11">
        <text>S-methyl-5'-thioadenosine + phosphate = 5-(methylsulfanyl)-alpha-D-ribose 1-phosphate + adenine</text>
        <dbReference type="Rhea" id="RHEA:11852"/>
        <dbReference type="ChEBI" id="CHEBI:16708"/>
        <dbReference type="ChEBI" id="CHEBI:17509"/>
        <dbReference type="ChEBI" id="CHEBI:43474"/>
        <dbReference type="ChEBI" id="CHEBI:58533"/>
        <dbReference type="EC" id="2.4.2.28"/>
    </reaction>
    <physiologicalReaction direction="left-to-right" evidence="11">
        <dbReference type="Rhea" id="RHEA:11853"/>
    </physiologicalReaction>
</comment>
<comment type="function">
    <text evidence="3">Purine nucleoside enzyme that catalyzes the phosphorolysis of adenosine and inosine nucleosides, yielding D-ribose 1-phosphate and the respective free bases, adenine and hypoxanthine. Also catalyzes the phosphorolysis of S-methyl-5'-thioadenosine into adenine and S-methyl-5-thio-alpha-D-ribose 1-phosphate. Also has adenosine deaminase activity.</text>
</comment>
<comment type="catalytic activity">
    <reaction evidence="10">
        <text>adenosine + phosphate = alpha-D-ribose 1-phosphate + adenine</text>
        <dbReference type="Rhea" id="RHEA:27642"/>
        <dbReference type="ChEBI" id="CHEBI:16335"/>
        <dbReference type="ChEBI" id="CHEBI:16708"/>
        <dbReference type="ChEBI" id="CHEBI:43474"/>
        <dbReference type="ChEBI" id="CHEBI:57720"/>
        <dbReference type="EC" id="2.4.2.1"/>
    </reaction>
    <physiologicalReaction direction="left-to-right" evidence="10">
        <dbReference type="Rhea" id="RHEA:27643"/>
    </physiologicalReaction>
</comment>
<sequence length="260" mass="29895">MKLYVNDEGWTAGITMKDKRMPEQNNMALHVCKHPERVIDNRKTFAASLGYTLHDLVCANQTHSSNFYKVRAGDRGRGSNRLATAIEQTDALYTDEPNIVLCSFTADCVPVMFFHEIKGIVGVVHSGWQGTVKEITLKLIRHLIENDYCHPDHFHIQIGPAISQKKFEVDEDVYVKFKSLGYADEFMYFNQETNKYHIDNQLTVKKQCELAGIPSEQIVMDRTCTYEAPDGFSYRQDKRCGRHLSFVVRKDKEMGSPYKK</sequence>
<proteinExistence type="inferred from homology"/>
<keyword evidence="14" id="KW-1185">Reference proteome</keyword>
<evidence type="ECO:0000256" key="12">
    <source>
        <dbReference type="RuleBase" id="RU361274"/>
    </source>
</evidence>